<feature type="compositionally biased region" description="Polar residues" evidence="1">
    <location>
        <begin position="28"/>
        <end position="39"/>
    </location>
</feature>
<dbReference type="InterPro" id="IPR004401">
    <property type="entry name" value="YbaB/EbfC"/>
</dbReference>
<evidence type="ECO:0000313" key="2">
    <source>
        <dbReference type="EMBL" id="MFB9525460.1"/>
    </source>
</evidence>
<comment type="caution">
    <text evidence="2">The sequence shown here is derived from an EMBL/GenBank/DDBJ whole genome shotgun (WGS) entry which is preliminary data.</text>
</comment>
<dbReference type="EMBL" id="JBHMCE010000001">
    <property type="protein sequence ID" value="MFB9525460.1"/>
    <property type="molecule type" value="Genomic_DNA"/>
</dbReference>
<dbReference type="SUPFAM" id="SSF82607">
    <property type="entry name" value="YbaB-like"/>
    <property type="match status" value="1"/>
</dbReference>
<organism evidence="2 3">
    <name type="scientific">Nonomuraea roseola</name>
    <dbReference type="NCBI Taxonomy" id="46179"/>
    <lineage>
        <taxon>Bacteria</taxon>
        <taxon>Bacillati</taxon>
        <taxon>Actinomycetota</taxon>
        <taxon>Actinomycetes</taxon>
        <taxon>Streptosporangiales</taxon>
        <taxon>Streptosporangiaceae</taxon>
        <taxon>Nonomuraea</taxon>
    </lineage>
</organism>
<name>A0ABV5PQG1_9ACTN</name>
<dbReference type="InterPro" id="IPR036894">
    <property type="entry name" value="YbaB-like_sf"/>
</dbReference>
<keyword evidence="3" id="KW-1185">Reference proteome</keyword>
<dbReference type="Proteomes" id="UP001589646">
    <property type="component" value="Unassembled WGS sequence"/>
</dbReference>
<accession>A0ABV5PQG1</accession>
<dbReference type="Pfam" id="PF02575">
    <property type="entry name" value="YbaB_DNA_bd"/>
    <property type="match status" value="1"/>
</dbReference>
<evidence type="ECO:0000313" key="3">
    <source>
        <dbReference type="Proteomes" id="UP001589646"/>
    </source>
</evidence>
<sequence>MSFFDPANFERMARESEESVRRLEEMSQEITSVTGTGESRSGLVVARTDHGGMLDSVRLDPRAMRMGSEELAEELVEAVRAAQQDAQRQGEELLSHALSGEATREPFDLAALQRRLQDIHDTFGQSVDRAYSTVDRLSRRDDW</sequence>
<feature type="compositionally biased region" description="Basic and acidic residues" evidence="1">
    <location>
        <begin position="11"/>
        <end position="25"/>
    </location>
</feature>
<evidence type="ECO:0000256" key="1">
    <source>
        <dbReference type="SAM" id="MobiDB-lite"/>
    </source>
</evidence>
<protein>
    <submittedName>
        <fullName evidence="2">YbaB/EbfC family nucleoid-associated protein</fullName>
    </submittedName>
</protein>
<reference evidence="2 3" key="1">
    <citation type="submission" date="2024-09" db="EMBL/GenBank/DDBJ databases">
        <authorList>
            <person name="Sun Q."/>
            <person name="Mori K."/>
        </authorList>
    </citation>
    <scope>NUCLEOTIDE SEQUENCE [LARGE SCALE GENOMIC DNA]</scope>
    <source>
        <strain evidence="2 3">JCM 3323</strain>
    </source>
</reference>
<feature type="region of interest" description="Disordered" evidence="1">
    <location>
        <begin position="1"/>
        <end position="43"/>
    </location>
</feature>
<dbReference type="RefSeq" id="WP_346126153.1">
    <property type="nucleotide sequence ID" value="NZ_BAAAXC010000015.1"/>
</dbReference>
<gene>
    <name evidence="2" type="ORF">ACFFRN_02390</name>
</gene>
<proteinExistence type="predicted"/>
<dbReference type="Gene3D" id="3.30.1310.10">
    <property type="entry name" value="Nucleoid-associated protein YbaB-like domain"/>
    <property type="match status" value="1"/>
</dbReference>